<dbReference type="RefSeq" id="WP_152299210.1">
    <property type="nucleotide sequence ID" value="NZ_CP041166.1"/>
</dbReference>
<reference evidence="2" key="1">
    <citation type="submission" date="2019-06" db="EMBL/GenBank/DDBJ databases">
        <title>Sulfurimonas gotlandica sp. nov., a chemoautotrophic and psychrotolerant epsilonproteobacterium isolated from a pelagic redoxcline, and an emended description of the genus Sulfurimonas.</title>
        <authorList>
            <person name="Wang S."/>
            <person name="Jiang L."/>
            <person name="Shao Z."/>
        </authorList>
    </citation>
    <scope>NUCLEOTIDE SEQUENCE [LARGE SCALE GENOMIC DNA]</scope>
    <source>
        <strain evidence="2">1-1N</strain>
    </source>
</reference>
<accession>A0AAJ4DMG8</accession>
<gene>
    <name evidence="1" type="ORF">FJR47_04205</name>
</gene>
<organism evidence="1 2">
    <name type="scientific">Sulfurimonas xiamenensis</name>
    <dbReference type="NCBI Taxonomy" id="2590021"/>
    <lineage>
        <taxon>Bacteria</taxon>
        <taxon>Pseudomonadati</taxon>
        <taxon>Campylobacterota</taxon>
        <taxon>Epsilonproteobacteria</taxon>
        <taxon>Campylobacterales</taxon>
        <taxon>Sulfurimonadaceae</taxon>
        <taxon>Sulfurimonas</taxon>
    </lineage>
</organism>
<keyword evidence="2" id="KW-1185">Reference proteome</keyword>
<dbReference type="EMBL" id="CP041166">
    <property type="protein sequence ID" value="QFR43147.1"/>
    <property type="molecule type" value="Genomic_DNA"/>
</dbReference>
<evidence type="ECO:0000313" key="1">
    <source>
        <dbReference type="EMBL" id="QFR43147.1"/>
    </source>
</evidence>
<name>A0AAJ4DMG8_9BACT</name>
<sequence>MPKIKSKEKSSLLDIYPYSKDAFQYLYDKLTDENFKRRYIIKDKPINAVTGIIWDITQGEPEITEIISTMDKMVGIRSEKTKSRLEKIIDTWLKKAYNLKLQNGYVIHRSFLLRFVKTIYENYDENIKRAAIYHFDKYNDKNKKKIKRAYENIRLNDLQERYPEFNILDAYAYALITEKFKIKEDDLIEFDNIISLLKSKND</sequence>
<dbReference type="Proteomes" id="UP000326061">
    <property type="component" value="Chromosome"/>
</dbReference>
<proteinExistence type="predicted"/>
<dbReference type="KEGG" id="suln:FJR47_04205"/>
<dbReference type="AlphaFoldDB" id="A0AAJ4DMG8"/>
<protein>
    <submittedName>
        <fullName evidence="1">Uncharacterized protein</fullName>
    </submittedName>
</protein>
<evidence type="ECO:0000313" key="2">
    <source>
        <dbReference type="Proteomes" id="UP000326061"/>
    </source>
</evidence>